<dbReference type="PANTHER" id="PTHR46844">
    <property type="entry name" value="SLR5058 PROTEIN"/>
    <property type="match status" value="1"/>
</dbReference>
<dbReference type="Gene3D" id="3.40.50.300">
    <property type="entry name" value="P-loop containing nucleotide triphosphate hydrolases"/>
    <property type="match status" value="1"/>
</dbReference>
<proteinExistence type="predicted"/>
<feature type="domain" description="NACHT" evidence="1">
    <location>
        <begin position="480"/>
        <end position="572"/>
    </location>
</feature>
<dbReference type="EnsemblMetazoa" id="CLYHEMT015674.1">
    <property type="protein sequence ID" value="CLYHEMP015674.1"/>
    <property type="gene ID" value="CLYHEMG015674"/>
</dbReference>
<dbReference type="InterPro" id="IPR041249">
    <property type="entry name" value="HEPN_DZIP3"/>
</dbReference>
<reference evidence="2" key="1">
    <citation type="submission" date="2021-01" db="UniProtKB">
        <authorList>
            <consortium name="EnsemblMetazoa"/>
        </authorList>
    </citation>
    <scope>IDENTIFICATION</scope>
</reference>
<protein>
    <recommendedName>
        <fullName evidence="1">NACHT domain-containing protein</fullName>
    </recommendedName>
</protein>
<name>A0A7M6DM37_9CNID</name>
<dbReference type="Pfam" id="PF05729">
    <property type="entry name" value="NACHT"/>
    <property type="match status" value="1"/>
</dbReference>
<evidence type="ECO:0000313" key="3">
    <source>
        <dbReference type="Proteomes" id="UP000594262"/>
    </source>
</evidence>
<dbReference type="RefSeq" id="XP_066936622.1">
    <property type="nucleotide sequence ID" value="XM_067080521.1"/>
</dbReference>
<dbReference type="OrthoDB" id="120976at2759"/>
<accession>A0A7M6DM37</accession>
<dbReference type="InterPro" id="IPR027417">
    <property type="entry name" value="P-loop_NTPase"/>
</dbReference>
<sequence>MALTIAAIITAIQFWLRLATFLHGPLKSFLLHVLHNLSNDPSYNGLPQDPQKLYQALSTDANHQKKIKKLTNGKNGKKKVLQQDQVDALLPPTGNATDSSQFDVTLICILIINFTDLPTPLNGWRNKNPPATDLSIGAFVIRAREWRNYIHHTDPDKINQTEFNQKWIEGEQIINNLGFTYDTTQLKTMSLDLKYENVVKSLYLYLERKQETLSKQQTALADQQTALVTKQTAQDTKHTTLANKQTALENQQASLSQDVTDFQISTTQKIDELAQQLSLHQNLSLEEIKALTKRLEEIANVQQRMCKNLPMMKHHSGSCCLDEVLKYISQELTEEESNTLLKQLRITDDDSQRSFSESLEDISWLDLKRELQMMGKYELVDHIINKTLITKGLKAASDGLRRHYKNDLIHCLVEQPLSQADEDTNSVLREDVFIDLVVLPSSTVDKEWSNSDRAALMEQQNIPKTSTKTSVNNIFSQKDELVFVRGIGGIGKTTLLEMLTYKWAKGELDAEVNIDFVFKFTCRNLNTISSQFTNVQKLFELKYPEVMKLISFDDLMEISERVLIVINGFDELKDLYLPESSSASNRDSLNLTVFNLINPKADCLPNHKVIACGRPKAVEFLKKEIPINSNRKNIEVCGFDDENILKYIQNFFGERKDKAFSVHQLIERSYNLRIMARVPVFLSVICTVFEEDLIKNPINTQTELYFFTTLIFIRNYLKRQSQSYTNLMDITKDKTVAEILLCLMKLSVTTYMQNKVVFSEAEIASLRCPIPLEETGFITKHQRSNSTEVTFQFRHLILHEYLTGLYISITKDITPFFGNKELSSCKPTILGIQRMLKMDENELFLAFFKNLQNTYKPRSKSLSFKNLFPNFFGKSKPKFEDFIGSFIEMPSSMIEDEDSLIINTGEDDHVELLTLYKESRDNLISKRFVKATINIQENYKDVRNIINLINDLNIENISSLTVFRPSYDEDEKHLISLVSDEKYDTEIFILKRIISNYKPHFKCVQGKLTFGCPPSLVKEIPEDLLQKSASFNVEIQTNIEDSDEVKLFIQRLLSYNTPITLSNILIDSMYVKTIVDMISELNIENILGSLKIWNPSYDEDEKYLISLVSGEEYETVITIDDDDLNTPYFKYEQGKFTLMNHPPSLLNKIPEDLLQKSTSFDVTIRIRIDVGNIDGVKLFFQRLSSYNTPITLSNIVINSPYARIIIDMINELNIENIGSLAVRNPSYDEDEKHLISLVSGEEYETEIMIEKNITNRIPPYFKYEQGKLTINKPPSLLKEIPEDLLQKSTSFHVEILNKLVEETNVINFLRHLTSFNKPITIRVVEKRIPFLRSSYVAEGEIRPLLEKHNIDTSSIEIKG</sequence>
<dbReference type="PROSITE" id="PS50837">
    <property type="entry name" value="NACHT"/>
    <property type="match status" value="1"/>
</dbReference>
<keyword evidence="3" id="KW-1185">Reference proteome</keyword>
<dbReference type="InterPro" id="IPR007111">
    <property type="entry name" value="NACHT_NTPase"/>
</dbReference>
<dbReference type="SUPFAM" id="SSF52540">
    <property type="entry name" value="P-loop containing nucleoside triphosphate hydrolases"/>
    <property type="match status" value="1"/>
</dbReference>
<evidence type="ECO:0000259" key="1">
    <source>
        <dbReference type="PROSITE" id="PS50837"/>
    </source>
</evidence>
<dbReference type="GeneID" id="136824366"/>
<dbReference type="Proteomes" id="UP000594262">
    <property type="component" value="Unplaced"/>
</dbReference>
<evidence type="ECO:0000313" key="2">
    <source>
        <dbReference type="EnsemblMetazoa" id="CLYHEMP015674.1"/>
    </source>
</evidence>
<dbReference type="Pfam" id="PF18738">
    <property type="entry name" value="HEPN_DZIP3"/>
    <property type="match status" value="1"/>
</dbReference>
<organism evidence="2 3">
    <name type="scientific">Clytia hemisphaerica</name>
    <dbReference type="NCBI Taxonomy" id="252671"/>
    <lineage>
        <taxon>Eukaryota</taxon>
        <taxon>Metazoa</taxon>
        <taxon>Cnidaria</taxon>
        <taxon>Hydrozoa</taxon>
        <taxon>Hydroidolina</taxon>
        <taxon>Leptothecata</taxon>
        <taxon>Obeliida</taxon>
        <taxon>Clytiidae</taxon>
        <taxon>Clytia</taxon>
    </lineage>
</organism>
<dbReference type="PANTHER" id="PTHR46844:SF1">
    <property type="entry name" value="SLR5058 PROTEIN"/>
    <property type="match status" value="1"/>
</dbReference>